<feature type="compositionally biased region" description="Polar residues" evidence="3">
    <location>
        <begin position="236"/>
        <end position="245"/>
    </location>
</feature>
<dbReference type="GO" id="GO:0003676">
    <property type="term" value="F:nucleic acid binding"/>
    <property type="evidence" value="ECO:0007669"/>
    <property type="project" value="InterPro"/>
</dbReference>
<dbReference type="PROSITE" id="PS50174">
    <property type="entry name" value="G_PATCH"/>
    <property type="match status" value="1"/>
</dbReference>
<evidence type="ECO:0000259" key="4">
    <source>
        <dbReference type="PROSITE" id="PS50174"/>
    </source>
</evidence>
<dbReference type="InterPro" id="IPR045211">
    <property type="entry name" value="TFP11/STIP/Ntr1"/>
</dbReference>
<dbReference type="AlphaFoldDB" id="A0AAN7Y7M3"/>
<reference evidence="5 6" key="1">
    <citation type="submission" date="2023-08" db="EMBL/GenBank/DDBJ databases">
        <title>Black Yeasts Isolated from many extreme environments.</title>
        <authorList>
            <person name="Coleine C."/>
            <person name="Stajich J.E."/>
            <person name="Selbmann L."/>
        </authorList>
    </citation>
    <scope>NUCLEOTIDE SEQUENCE [LARGE SCALE GENOMIC DNA]</scope>
    <source>
        <strain evidence="5 6">CCFEE 5910</strain>
    </source>
</reference>
<dbReference type="GO" id="GO:0000390">
    <property type="term" value="P:spliceosomal complex disassembly"/>
    <property type="evidence" value="ECO:0007669"/>
    <property type="project" value="InterPro"/>
</dbReference>
<proteinExistence type="inferred from homology"/>
<feature type="region of interest" description="Disordered" evidence="3">
    <location>
        <begin position="160"/>
        <end position="199"/>
    </location>
</feature>
<keyword evidence="2" id="KW-0175">Coiled coil</keyword>
<dbReference type="InterPro" id="IPR022783">
    <property type="entry name" value="GCFC_dom"/>
</dbReference>
<evidence type="ECO:0000256" key="2">
    <source>
        <dbReference type="SAM" id="Coils"/>
    </source>
</evidence>
<evidence type="ECO:0000256" key="3">
    <source>
        <dbReference type="SAM" id="MobiDB-lite"/>
    </source>
</evidence>
<feature type="coiled-coil region" evidence="2">
    <location>
        <begin position="267"/>
        <end position="297"/>
    </location>
</feature>
<organism evidence="5 6">
    <name type="scientific">Lithohypha guttulata</name>
    <dbReference type="NCBI Taxonomy" id="1690604"/>
    <lineage>
        <taxon>Eukaryota</taxon>
        <taxon>Fungi</taxon>
        <taxon>Dikarya</taxon>
        <taxon>Ascomycota</taxon>
        <taxon>Pezizomycotina</taxon>
        <taxon>Eurotiomycetes</taxon>
        <taxon>Chaetothyriomycetidae</taxon>
        <taxon>Chaetothyriales</taxon>
        <taxon>Trichomeriaceae</taxon>
        <taxon>Lithohypha</taxon>
    </lineage>
</organism>
<feature type="compositionally biased region" description="Basic and acidic residues" evidence="3">
    <location>
        <begin position="168"/>
        <end position="182"/>
    </location>
</feature>
<comment type="caution">
    <text evidence="5">The sequence shown here is derived from an EMBL/GenBank/DDBJ whole genome shotgun (WGS) entry which is preliminary data.</text>
</comment>
<evidence type="ECO:0000313" key="5">
    <source>
        <dbReference type="EMBL" id="KAK5087100.1"/>
    </source>
</evidence>
<gene>
    <name evidence="5" type="ORF">LTR05_004271</name>
</gene>
<name>A0AAN7Y7M3_9EURO</name>
<dbReference type="GO" id="GO:0071008">
    <property type="term" value="C:U2-type post-mRNA release spliceosomal complex"/>
    <property type="evidence" value="ECO:0007669"/>
    <property type="project" value="TreeGrafter"/>
</dbReference>
<accession>A0AAN7Y7M3</accession>
<comment type="similarity">
    <text evidence="1">Belongs to the TFP11/STIP family.</text>
</comment>
<keyword evidence="6" id="KW-1185">Reference proteome</keyword>
<evidence type="ECO:0000313" key="6">
    <source>
        <dbReference type="Proteomes" id="UP001309876"/>
    </source>
</evidence>
<protein>
    <recommendedName>
        <fullName evidence="4">G-patch domain-containing protein</fullName>
    </recommendedName>
</protein>
<evidence type="ECO:0000256" key="1">
    <source>
        <dbReference type="ARBA" id="ARBA00010900"/>
    </source>
</evidence>
<feature type="domain" description="G-patch" evidence="4">
    <location>
        <begin position="121"/>
        <end position="167"/>
    </location>
</feature>
<dbReference type="Pfam" id="PF07842">
    <property type="entry name" value="GCFC"/>
    <property type="match status" value="1"/>
</dbReference>
<dbReference type="Proteomes" id="UP001309876">
    <property type="component" value="Unassembled WGS sequence"/>
</dbReference>
<dbReference type="SMART" id="SM00443">
    <property type="entry name" value="G_patch"/>
    <property type="match status" value="1"/>
</dbReference>
<dbReference type="Pfam" id="PF01585">
    <property type="entry name" value="G-patch"/>
    <property type="match status" value="1"/>
</dbReference>
<dbReference type="InterPro" id="IPR000467">
    <property type="entry name" value="G_patch_dom"/>
</dbReference>
<dbReference type="PANTHER" id="PTHR23329:SF1">
    <property type="entry name" value="TUFTELIN-INTERACTING PROTEIN 11"/>
    <property type="match status" value="1"/>
</dbReference>
<dbReference type="EMBL" id="JAVRRJ010000003">
    <property type="protein sequence ID" value="KAK5087100.1"/>
    <property type="molecule type" value="Genomic_DNA"/>
</dbReference>
<feature type="compositionally biased region" description="Acidic residues" evidence="3">
    <location>
        <begin position="52"/>
        <end position="67"/>
    </location>
</feature>
<dbReference type="PANTHER" id="PTHR23329">
    <property type="entry name" value="TUFTELIN-INTERACTING PROTEIN 11-RELATED"/>
    <property type="match status" value="1"/>
</dbReference>
<feature type="compositionally biased region" description="Basic and acidic residues" evidence="3">
    <location>
        <begin position="1"/>
        <end position="14"/>
    </location>
</feature>
<sequence>MDSSDDERPFHIRDDLEEESDEDSLRPSKRRKTTGSTLRTRGLAFVQKQAEDNDNDQDGEEDEDMDDERPTMGGFQGFGLGQYPPQDDPRSPSPEVQEDREPAKPVGGGQSAFGRGGKVNQNSFAARMMAKMGHVEGQGLGRSGQGIAAPVQAVKVEAGKGLGFGDQQESKRPTKNIKDKQQNKIHSGASTPRLKAPPKKKYEVTAIESRGLQVPDVLKNIIDATGAETKKLESLSGYSTPTSDTARPASEEEKKQARLRRDLQLFADAWDGQIREAEALNQELLQRDAELEQSENQIQLFENMAFAFEHVSVDDSQTLRAFDQVVFRLQAIQTEYAEFIEPLELPEIAAAALSQPLQAACQAWQDPLSDTGKVIVNQLQSLSRILEVARTTRSRHRRRTTPFESLLLKTVYTHIRDTLRSSWLIYDPLPATALLETWFPAILPSWMLYKLLNEVVVPRLIEAIKKFKPRKHNHKRKHDVPDLHEWLFDWWSLLSSSTLCLESFTQLKIEIKSKVRFDDRVWPQWEPLLGSRHKPSKPAVVQPVQVETPPPTIEEEISFKDILEEWCIENDLMLRNTGTADSLGRRLMRLMPAGQNSGGLLIYVQSDIVFDSASGDPYMLDEELVEKVRGGR</sequence>
<feature type="region of interest" description="Disordered" evidence="3">
    <location>
        <begin position="233"/>
        <end position="254"/>
    </location>
</feature>
<feature type="region of interest" description="Disordered" evidence="3">
    <location>
        <begin position="1"/>
        <end position="120"/>
    </location>
</feature>
<feature type="compositionally biased region" description="Gly residues" evidence="3">
    <location>
        <begin position="106"/>
        <end position="117"/>
    </location>
</feature>